<evidence type="ECO:0000256" key="1">
    <source>
        <dbReference type="SAM" id="Phobius"/>
    </source>
</evidence>
<evidence type="ECO:0000313" key="2">
    <source>
        <dbReference type="EMBL" id="GGA77136.1"/>
    </source>
</evidence>
<keyword evidence="1" id="KW-1133">Transmembrane helix</keyword>
<dbReference type="EMBL" id="BMJB01000003">
    <property type="protein sequence ID" value="GGA77136.1"/>
    <property type="molecule type" value="Genomic_DNA"/>
</dbReference>
<keyword evidence="1" id="KW-0472">Membrane</keyword>
<reference evidence="2" key="1">
    <citation type="journal article" date="2014" name="Int. J. Syst. Evol. Microbiol.">
        <title>Complete genome sequence of Corynebacterium casei LMG S-19264T (=DSM 44701T), isolated from a smear-ripened cheese.</title>
        <authorList>
            <consortium name="US DOE Joint Genome Institute (JGI-PGF)"/>
            <person name="Walter F."/>
            <person name="Albersmeier A."/>
            <person name="Kalinowski J."/>
            <person name="Ruckert C."/>
        </authorList>
    </citation>
    <scope>NUCLEOTIDE SEQUENCE</scope>
    <source>
        <strain evidence="2">CGMCC 1.15447</strain>
    </source>
</reference>
<dbReference type="AlphaFoldDB" id="A0A916S1N9"/>
<gene>
    <name evidence="2" type="ORF">GCM10011507_30540</name>
</gene>
<name>A0A916S1N9_9BACT</name>
<comment type="caution">
    <text evidence="2">The sequence shown here is derived from an EMBL/GenBank/DDBJ whole genome shotgun (WGS) entry which is preliminary data.</text>
</comment>
<keyword evidence="3" id="KW-1185">Reference proteome</keyword>
<organism evidence="2 3">
    <name type="scientific">Edaphobacter acidisoli</name>
    <dbReference type="NCBI Taxonomy" id="2040573"/>
    <lineage>
        <taxon>Bacteria</taxon>
        <taxon>Pseudomonadati</taxon>
        <taxon>Acidobacteriota</taxon>
        <taxon>Terriglobia</taxon>
        <taxon>Terriglobales</taxon>
        <taxon>Acidobacteriaceae</taxon>
        <taxon>Edaphobacter</taxon>
    </lineage>
</organism>
<protein>
    <submittedName>
        <fullName evidence="2">Uncharacterized protein</fullName>
    </submittedName>
</protein>
<dbReference type="Proteomes" id="UP000648801">
    <property type="component" value="Unassembled WGS sequence"/>
</dbReference>
<dbReference type="RefSeq" id="WP_188760407.1">
    <property type="nucleotide sequence ID" value="NZ_BMJB01000003.1"/>
</dbReference>
<proteinExistence type="predicted"/>
<reference evidence="2" key="2">
    <citation type="submission" date="2020-09" db="EMBL/GenBank/DDBJ databases">
        <authorList>
            <person name="Sun Q."/>
            <person name="Zhou Y."/>
        </authorList>
    </citation>
    <scope>NUCLEOTIDE SEQUENCE</scope>
    <source>
        <strain evidence="2">CGMCC 1.15447</strain>
    </source>
</reference>
<accession>A0A916S1N9</accession>
<evidence type="ECO:0000313" key="3">
    <source>
        <dbReference type="Proteomes" id="UP000648801"/>
    </source>
</evidence>
<sequence length="75" mass="8280">MANRLKYLTVTGLLLIALSFTFERKAYAYIDPGSGLLVFQGISAVVSGTLFYFRRRLKALFGKTPKVESTAADSQ</sequence>
<feature type="transmembrane region" description="Helical" evidence="1">
    <location>
        <begin position="36"/>
        <end position="53"/>
    </location>
</feature>
<keyword evidence="1" id="KW-0812">Transmembrane</keyword>